<gene>
    <name evidence="1" type="ORF">M9H77_30116</name>
</gene>
<organism evidence="1 2">
    <name type="scientific">Catharanthus roseus</name>
    <name type="common">Madagascar periwinkle</name>
    <name type="synonym">Vinca rosea</name>
    <dbReference type="NCBI Taxonomy" id="4058"/>
    <lineage>
        <taxon>Eukaryota</taxon>
        <taxon>Viridiplantae</taxon>
        <taxon>Streptophyta</taxon>
        <taxon>Embryophyta</taxon>
        <taxon>Tracheophyta</taxon>
        <taxon>Spermatophyta</taxon>
        <taxon>Magnoliopsida</taxon>
        <taxon>eudicotyledons</taxon>
        <taxon>Gunneridae</taxon>
        <taxon>Pentapetalae</taxon>
        <taxon>asterids</taxon>
        <taxon>lamiids</taxon>
        <taxon>Gentianales</taxon>
        <taxon>Apocynaceae</taxon>
        <taxon>Rauvolfioideae</taxon>
        <taxon>Vinceae</taxon>
        <taxon>Catharanthinae</taxon>
        <taxon>Catharanthus</taxon>
    </lineage>
</organism>
<sequence>MRVSSAAGKSKRIKTHRRSLYAANLKEHSGSPKRGHWNQVPASRSQIPAKKHTSTRFQATALPYYWSKQAIDSWGTYQVCPGTKLSGRTPPQSMMRCPRRPIGPHPPMVYAPLQVDPPSESKTRPRHRKRP</sequence>
<accession>A0ACB9ZWP3</accession>
<reference evidence="2" key="1">
    <citation type="journal article" date="2023" name="Nat. Plants">
        <title>Single-cell RNA sequencing provides a high-resolution roadmap for understanding the multicellular compartmentation of specialized metabolism.</title>
        <authorList>
            <person name="Sun S."/>
            <person name="Shen X."/>
            <person name="Li Y."/>
            <person name="Li Y."/>
            <person name="Wang S."/>
            <person name="Li R."/>
            <person name="Zhang H."/>
            <person name="Shen G."/>
            <person name="Guo B."/>
            <person name="Wei J."/>
            <person name="Xu J."/>
            <person name="St-Pierre B."/>
            <person name="Chen S."/>
            <person name="Sun C."/>
        </authorList>
    </citation>
    <scope>NUCLEOTIDE SEQUENCE [LARGE SCALE GENOMIC DNA]</scope>
</reference>
<name>A0ACB9ZWP3_CATRO</name>
<keyword evidence="2" id="KW-1185">Reference proteome</keyword>
<proteinExistence type="predicted"/>
<dbReference type="Proteomes" id="UP001060085">
    <property type="component" value="Linkage Group LG07"/>
</dbReference>
<dbReference type="EMBL" id="CM044707">
    <property type="protein sequence ID" value="KAI5652929.1"/>
    <property type="molecule type" value="Genomic_DNA"/>
</dbReference>
<comment type="caution">
    <text evidence="1">The sequence shown here is derived from an EMBL/GenBank/DDBJ whole genome shotgun (WGS) entry which is preliminary data.</text>
</comment>
<protein>
    <submittedName>
        <fullName evidence="1">Uncharacterized protein</fullName>
    </submittedName>
</protein>
<evidence type="ECO:0000313" key="1">
    <source>
        <dbReference type="EMBL" id="KAI5652929.1"/>
    </source>
</evidence>
<evidence type="ECO:0000313" key="2">
    <source>
        <dbReference type="Proteomes" id="UP001060085"/>
    </source>
</evidence>